<organism evidence="5 6">
    <name type="scientific">Tsukamurella soli</name>
    <dbReference type="NCBI Taxonomy" id="644556"/>
    <lineage>
        <taxon>Bacteria</taxon>
        <taxon>Bacillati</taxon>
        <taxon>Actinomycetota</taxon>
        <taxon>Actinomycetes</taxon>
        <taxon>Mycobacteriales</taxon>
        <taxon>Tsukamurellaceae</taxon>
        <taxon>Tsukamurella</taxon>
    </lineage>
</organism>
<dbReference type="Gene3D" id="3.40.50.2300">
    <property type="match status" value="1"/>
</dbReference>
<evidence type="ECO:0000259" key="4">
    <source>
        <dbReference type="PROSITE" id="PS50932"/>
    </source>
</evidence>
<dbReference type="Pfam" id="PF13377">
    <property type="entry name" value="Peripla_BP_3"/>
    <property type="match status" value="1"/>
</dbReference>
<evidence type="ECO:0000313" key="6">
    <source>
        <dbReference type="Proteomes" id="UP001500635"/>
    </source>
</evidence>
<dbReference type="GO" id="GO:0003677">
    <property type="term" value="F:DNA binding"/>
    <property type="evidence" value="ECO:0007669"/>
    <property type="project" value="UniProtKB-KW"/>
</dbReference>
<dbReference type="PANTHER" id="PTHR30146">
    <property type="entry name" value="LACI-RELATED TRANSCRIPTIONAL REPRESSOR"/>
    <property type="match status" value="1"/>
</dbReference>
<dbReference type="RefSeq" id="WP_344994638.1">
    <property type="nucleotide sequence ID" value="NZ_BAABFR010000025.1"/>
</dbReference>
<reference evidence="6" key="1">
    <citation type="journal article" date="2019" name="Int. J. Syst. Evol. Microbiol.">
        <title>The Global Catalogue of Microorganisms (GCM) 10K type strain sequencing project: providing services to taxonomists for standard genome sequencing and annotation.</title>
        <authorList>
            <consortium name="The Broad Institute Genomics Platform"/>
            <consortium name="The Broad Institute Genome Sequencing Center for Infectious Disease"/>
            <person name="Wu L."/>
            <person name="Ma J."/>
        </authorList>
    </citation>
    <scope>NUCLEOTIDE SEQUENCE [LARGE SCALE GENOMIC DNA]</scope>
    <source>
        <strain evidence="6">JCM 17688</strain>
    </source>
</reference>
<keyword evidence="2 5" id="KW-0238">DNA-binding</keyword>
<dbReference type="Proteomes" id="UP001500635">
    <property type="component" value="Unassembled WGS sequence"/>
</dbReference>
<evidence type="ECO:0000256" key="3">
    <source>
        <dbReference type="ARBA" id="ARBA00023163"/>
    </source>
</evidence>
<proteinExistence type="predicted"/>
<dbReference type="EMBL" id="BAABFR010000025">
    <property type="protein sequence ID" value="GAA4391382.1"/>
    <property type="molecule type" value="Genomic_DNA"/>
</dbReference>
<evidence type="ECO:0000256" key="2">
    <source>
        <dbReference type="ARBA" id="ARBA00023125"/>
    </source>
</evidence>
<evidence type="ECO:0000313" key="5">
    <source>
        <dbReference type="EMBL" id="GAA4391382.1"/>
    </source>
</evidence>
<keyword evidence="1" id="KW-0805">Transcription regulation</keyword>
<protein>
    <submittedName>
        <fullName evidence="5">LacI family DNA-binding transcriptional regulator</fullName>
    </submittedName>
</protein>
<evidence type="ECO:0000256" key="1">
    <source>
        <dbReference type="ARBA" id="ARBA00023015"/>
    </source>
</evidence>
<dbReference type="InterPro" id="IPR028082">
    <property type="entry name" value="Peripla_BP_I"/>
</dbReference>
<accession>A0ABP8JID9</accession>
<keyword evidence="3" id="KW-0804">Transcription</keyword>
<dbReference type="PROSITE" id="PS50932">
    <property type="entry name" value="HTH_LACI_2"/>
    <property type="match status" value="1"/>
</dbReference>
<sequence>MEQSRVHRAGAARRRVTSTDVANEAGLSRATVSFVLNDAPNQTIPEVTRRRVWDAARKLGYMPSAAARTLRTGRSEVVLFVLPDTPVGPALVRVTERLAGLLDDAGLTMLTVPRTGGRSGRSVWSRVTPDAVLTFEAFSDGERALLEQLGIEHVVDVSMSGDLLAGQDGSIDTRIGRLQAGELLAGGRRIGVVSPADPRLQRFAVPRRSGAEEACADAGVECMNAVMPLTPDGARTALAELGCADGAVTGICAYNDEYAMALLAAARDSGLTGDRRPAVIGVDDIPTAPFADPPLTTVVLDVDEVAGEIAAEVIERLTGTEIERSPRPEGMLTLVRRESA</sequence>
<comment type="caution">
    <text evidence="5">The sequence shown here is derived from an EMBL/GenBank/DDBJ whole genome shotgun (WGS) entry which is preliminary data.</text>
</comment>
<dbReference type="SUPFAM" id="SSF47413">
    <property type="entry name" value="lambda repressor-like DNA-binding domains"/>
    <property type="match status" value="1"/>
</dbReference>
<dbReference type="InterPro" id="IPR000843">
    <property type="entry name" value="HTH_LacI"/>
</dbReference>
<dbReference type="SMART" id="SM00354">
    <property type="entry name" value="HTH_LACI"/>
    <property type="match status" value="1"/>
</dbReference>
<dbReference type="Pfam" id="PF00356">
    <property type="entry name" value="LacI"/>
    <property type="match status" value="1"/>
</dbReference>
<name>A0ABP8JID9_9ACTN</name>
<dbReference type="SUPFAM" id="SSF53822">
    <property type="entry name" value="Periplasmic binding protein-like I"/>
    <property type="match status" value="1"/>
</dbReference>
<dbReference type="InterPro" id="IPR046335">
    <property type="entry name" value="LacI/GalR-like_sensor"/>
</dbReference>
<keyword evidence="6" id="KW-1185">Reference proteome</keyword>
<dbReference type="InterPro" id="IPR010982">
    <property type="entry name" value="Lambda_DNA-bd_dom_sf"/>
</dbReference>
<gene>
    <name evidence="5" type="ORF">GCM10023147_20270</name>
</gene>
<dbReference type="PANTHER" id="PTHR30146:SF153">
    <property type="entry name" value="LACTOSE OPERON REPRESSOR"/>
    <property type="match status" value="1"/>
</dbReference>
<dbReference type="CDD" id="cd01392">
    <property type="entry name" value="HTH_LacI"/>
    <property type="match status" value="1"/>
</dbReference>
<dbReference type="Gene3D" id="1.10.260.40">
    <property type="entry name" value="lambda repressor-like DNA-binding domains"/>
    <property type="match status" value="1"/>
</dbReference>
<feature type="domain" description="HTH lacI-type" evidence="4">
    <location>
        <begin position="16"/>
        <end position="72"/>
    </location>
</feature>